<proteinExistence type="predicted"/>
<feature type="domain" description="N-acetyltransferase" evidence="3">
    <location>
        <begin position="25"/>
        <end position="161"/>
    </location>
</feature>
<sequence length="161" mass="18044">MISSNALIKLLPVDSEDPFLLAVYVSVRAEEVAAWGWDEASAHSFLRMQYDMQQRSYRAYYAESEIYAITLDGMQAGKLHVSEASDGLTLVDIALLPEFRGRGVGRHLLTNLQHRAKEAGKPLRLTVSTGNPAARLYERCGFRIVQADEMNARMEWHSSLG</sequence>
<keyword evidence="1 4" id="KW-0808">Transferase</keyword>
<evidence type="ECO:0000256" key="1">
    <source>
        <dbReference type="ARBA" id="ARBA00022679"/>
    </source>
</evidence>
<dbReference type="CDD" id="cd04301">
    <property type="entry name" value="NAT_SF"/>
    <property type="match status" value="1"/>
</dbReference>
<dbReference type="InterPro" id="IPR008125">
    <property type="entry name" value="Streptothricin_AcTrfase"/>
</dbReference>
<dbReference type="InterPro" id="IPR000182">
    <property type="entry name" value="GNAT_dom"/>
</dbReference>
<name>E0I901_9BACL</name>
<dbReference type="STRING" id="717606.PaecuDRAFT_2135"/>
<dbReference type="GO" id="GO:0016747">
    <property type="term" value="F:acyltransferase activity, transferring groups other than amino-acyl groups"/>
    <property type="evidence" value="ECO:0007669"/>
    <property type="project" value="InterPro"/>
</dbReference>
<organism evidence="4 5">
    <name type="scientific">Paenibacillus curdlanolyticus YK9</name>
    <dbReference type="NCBI Taxonomy" id="717606"/>
    <lineage>
        <taxon>Bacteria</taxon>
        <taxon>Bacillati</taxon>
        <taxon>Bacillota</taxon>
        <taxon>Bacilli</taxon>
        <taxon>Bacillales</taxon>
        <taxon>Paenibacillaceae</taxon>
        <taxon>Paenibacillus</taxon>
    </lineage>
</organism>
<protein>
    <submittedName>
        <fullName evidence="4">GCN5-related N-acetyltransferase</fullName>
    </submittedName>
</protein>
<accession>E0I901</accession>
<dbReference type="eggNOG" id="COG0456">
    <property type="taxonomic scope" value="Bacteria"/>
</dbReference>
<dbReference type="InterPro" id="IPR016181">
    <property type="entry name" value="Acyl_CoA_acyltransferase"/>
</dbReference>
<keyword evidence="2" id="KW-0012">Acyltransferase</keyword>
<dbReference type="AlphaFoldDB" id="E0I901"/>
<evidence type="ECO:0000313" key="4">
    <source>
        <dbReference type="EMBL" id="EFM10885.1"/>
    </source>
</evidence>
<dbReference type="PANTHER" id="PTHR43420">
    <property type="entry name" value="ACETYLTRANSFERASE"/>
    <property type="match status" value="1"/>
</dbReference>
<evidence type="ECO:0000313" key="5">
    <source>
        <dbReference type="Proteomes" id="UP000005387"/>
    </source>
</evidence>
<evidence type="ECO:0000256" key="2">
    <source>
        <dbReference type="ARBA" id="ARBA00023315"/>
    </source>
</evidence>
<dbReference type="PRINTS" id="PR01754">
    <property type="entry name" value="SACTRNSFRASE"/>
</dbReference>
<dbReference type="EMBL" id="AEDD01000005">
    <property type="protein sequence ID" value="EFM10885.1"/>
    <property type="molecule type" value="Genomic_DNA"/>
</dbReference>
<dbReference type="Proteomes" id="UP000005387">
    <property type="component" value="Unassembled WGS sequence"/>
</dbReference>
<reference evidence="4 5" key="1">
    <citation type="submission" date="2010-07" db="EMBL/GenBank/DDBJ databases">
        <title>The draft genome of Paenibacillus curdlanolyticus YK9.</title>
        <authorList>
            <consortium name="US DOE Joint Genome Institute (JGI-PGF)"/>
            <person name="Lucas S."/>
            <person name="Copeland A."/>
            <person name="Lapidus A."/>
            <person name="Cheng J.-F."/>
            <person name="Bruce D."/>
            <person name="Goodwin L."/>
            <person name="Pitluck S."/>
            <person name="Land M.L."/>
            <person name="Hauser L."/>
            <person name="Chang Y.-J."/>
            <person name="Jeffries C."/>
            <person name="Anderson I.J."/>
            <person name="Johnson E."/>
            <person name="Loganathan U."/>
            <person name="Mulhopadhyay B."/>
            <person name="Kyrpides N."/>
            <person name="Woyke T.J."/>
        </authorList>
    </citation>
    <scope>NUCLEOTIDE SEQUENCE [LARGE SCALE GENOMIC DNA]</scope>
    <source>
        <strain evidence="4 5">YK9</strain>
    </source>
</reference>
<gene>
    <name evidence="4" type="ORF">PaecuDRAFT_2135</name>
</gene>
<dbReference type="SUPFAM" id="SSF55729">
    <property type="entry name" value="Acyl-CoA N-acyltransferases (Nat)"/>
    <property type="match status" value="1"/>
</dbReference>
<dbReference type="InterPro" id="IPR050680">
    <property type="entry name" value="YpeA/RimI_acetyltransf"/>
</dbReference>
<evidence type="ECO:0000259" key="3">
    <source>
        <dbReference type="PROSITE" id="PS51186"/>
    </source>
</evidence>
<dbReference type="Gene3D" id="3.40.630.30">
    <property type="match status" value="1"/>
</dbReference>
<dbReference type="Pfam" id="PF13508">
    <property type="entry name" value="Acetyltransf_7"/>
    <property type="match status" value="1"/>
</dbReference>
<dbReference type="PROSITE" id="PS51186">
    <property type="entry name" value="GNAT"/>
    <property type="match status" value="1"/>
</dbReference>
<keyword evidence="5" id="KW-1185">Reference proteome</keyword>